<dbReference type="EMBL" id="ACEC01000115">
    <property type="protein sequence ID" value="EEG29068.1"/>
    <property type="molecule type" value="Genomic_DNA"/>
</dbReference>
<sequence>MDSASLDAVNWAAMCSENQDYKAGRNARLYGTQKGGADAVCASFLRRWRGQGCLFLAQLKTG</sequence>
<reference evidence="1 2" key="1">
    <citation type="submission" date="2009-01" db="EMBL/GenBank/DDBJ databases">
        <authorList>
            <person name="Fulton L."/>
            <person name="Clifton S."/>
            <person name="Fulton B."/>
            <person name="Xu J."/>
            <person name="Minx P."/>
            <person name="Pepin K.H."/>
            <person name="Johnson M."/>
            <person name="Bhonagiri V."/>
            <person name="Nash W.E."/>
            <person name="Mardis E.R."/>
            <person name="Wilson R.K."/>
        </authorList>
    </citation>
    <scope>NUCLEOTIDE SEQUENCE [LARGE SCALE GENOMIC DNA]</scope>
    <source>
        <strain evidence="1 2">DSM 5476</strain>
    </source>
</reference>
<protein>
    <submittedName>
        <fullName evidence="1">Uncharacterized protein</fullName>
    </submittedName>
</protein>
<comment type="caution">
    <text evidence="1">The sequence shown here is derived from an EMBL/GenBank/DDBJ whole genome shotgun (WGS) entry which is preliminary data.</text>
</comment>
<dbReference type="Proteomes" id="UP000003340">
    <property type="component" value="Unassembled WGS sequence"/>
</dbReference>
<dbReference type="STRING" id="537013.CLOSTMETH_03181"/>
<keyword evidence="2" id="KW-1185">Reference proteome</keyword>
<proteinExistence type="predicted"/>
<accession>C0EHE4</accession>
<reference evidence="1 2" key="2">
    <citation type="submission" date="2009-02" db="EMBL/GenBank/DDBJ databases">
        <title>Draft genome sequence of Clostridium methylpentosum (DSM 5476).</title>
        <authorList>
            <person name="Sudarsanam P."/>
            <person name="Ley R."/>
            <person name="Guruge J."/>
            <person name="Turnbaugh P.J."/>
            <person name="Mahowald M."/>
            <person name="Liep D."/>
            <person name="Gordon J."/>
        </authorList>
    </citation>
    <scope>NUCLEOTIDE SEQUENCE [LARGE SCALE GENOMIC DNA]</scope>
    <source>
        <strain evidence="1 2">DSM 5476</strain>
    </source>
</reference>
<evidence type="ECO:0000313" key="2">
    <source>
        <dbReference type="Proteomes" id="UP000003340"/>
    </source>
</evidence>
<name>C0EHE4_9FIRM</name>
<dbReference type="AlphaFoldDB" id="C0EHE4"/>
<evidence type="ECO:0000313" key="1">
    <source>
        <dbReference type="EMBL" id="EEG29068.1"/>
    </source>
</evidence>
<dbReference type="HOGENOM" id="CLU_2896148_0_0_9"/>
<organism evidence="1 2">
    <name type="scientific">[Clostridium] methylpentosum DSM 5476</name>
    <dbReference type="NCBI Taxonomy" id="537013"/>
    <lineage>
        <taxon>Bacteria</taxon>
        <taxon>Bacillati</taxon>
        <taxon>Bacillota</taxon>
        <taxon>Clostridia</taxon>
        <taxon>Eubacteriales</taxon>
        <taxon>Oscillospiraceae</taxon>
        <taxon>Oscillospiraceae incertae sedis</taxon>
    </lineage>
</organism>
<gene>
    <name evidence="1" type="ORF">CLOSTMETH_03181</name>
</gene>